<organism evidence="7 8">
    <name type="scientific">Calditerrivibrio nitroreducens</name>
    <dbReference type="NCBI Taxonomy" id="477976"/>
    <lineage>
        <taxon>Bacteria</taxon>
        <taxon>Pseudomonadati</taxon>
        <taxon>Deferribacterota</taxon>
        <taxon>Deferribacteres</taxon>
        <taxon>Deferribacterales</taxon>
        <taxon>Calditerrivibrionaceae</taxon>
    </lineage>
</organism>
<accession>A0A2J6WPK9</accession>
<evidence type="ECO:0000256" key="2">
    <source>
        <dbReference type="ARBA" id="ARBA00022814"/>
    </source>
</evidence>
<dbReference type="SUPFAM" id="SSF48013">
    <property type="entry name" value="NusB-like"/>
    <property type="match status" value="1"/>
</dbReference>
<dbReference type="Proteomes" id="UP000242881">
    <property type="component" value="Unassembled WGS sequence"/>
</dbReference>
<keyword evidence="3" id="KW-0694">RNA-binding</keyword>
<evidence type="ECO:0000313" key="7">
    <source>
        <dbReference type="EMBL" id="PMP72323.1"/>
    </source>
</evidence>
<evidence type="ECO:0000256" key="3">
    <source>
        <dbReference type="ARBA" id="ARBA00022884"/>
    </source>
</evidence>
<dbReference type="GO" id="GO:0005829">
    <property type="term" value="C:cytosol"/>
    <property type="evidence" value="ECO:0007669"/>
    <property type="project" value="TreeGrafter"/>
</dbReference>
<dbReference type="Pfam" id="PF01029">
    <property type="entry name" value="NusB"/>
    <property type="match status" value="1"/>
</dbReference>
<evidence type="ECO:0000259" key="6">
    <source>
        <dbReference type="Pfam" id="PF01029"/>
    </source>
</evidence>
<dbReference type="Gene3D" id="1.10.940.10">
    <property type="entry name" value="NusB-like"/>
    <property type="match status" value="1"/>
</dbReference>
<keyword evidence="2" id="KW-0889">Transcription antitermination</keyword>
<dbReference type="PANTHER" id="PTHR11078">
    <property type="entry name" value="N UTILIZATION SUBSTANCE PROTEIN B-RELATED"/>
    <property type="match status" value="1"/>
</dbReference>
<dbReference type="AlphaFoldDB" id="A0A2J6WPK9"/>
<comment type="similarity">
    <text evidence="1">Belongs to the NusB family.</text>
</comment>
<dbReference type="InterPro" id="IPR011605">
    <property type="entry name" value="NusB_fam"/>
</dbReference>
<keyword evidence="5" id="KW-0804">Transcription</keyword>
<dbReference type="GO" id="GO:0003723">
    <property type="term" value="F:RNA binding"/>
    <property type="evidence" value="ECO:0007669"/>
    <property type="project" value="UniProtKB-KW"/>
</dbReference>
<dbReference type="InterPro" id="IPR035926">
    <property type="entry name" value="NusB-like_sf"/>
</dbReference>
<sequence>MGGKRLTKIRKYALNLYYMHLQNGEMLETIVDGLVKYNGFNREILFESVGLLKKAIEKTVFSDELIEKYLKHGWNLNRLPMMDLLILRLAIFELFETDDPIKVIDDYVTLANKYSGQNSPGYINGILEKIKNDFGLHTKNG</sequence>
<evidence type="ECO:0000256" key="5">
    <source>
        <dbReference type="ARBA" id="ARBA00023163"/>
    </source>
</evidence>
<gene>
    <name evidence="7" type="ORF">C0187_01925</name>
</gene>
<evidence type="ECO:0000313" key="8">
    <source>
        <dbReference type="Proteomes" id="UP000242881"/>
    </source>
</evidence>
<name>A0A2J6WPK9_9BACT</name>
<proteinExistence type="inferred from homology"/>
<dbReference type="GO" id="GO:0006353">
    <property type="term" value="P:DNA-templated transcription termination"/>
    <property type="evidence" value="ECO:0007669"/>
    <property type="project" value="InterPro"/>
</dbReference>
<dbReference type="EMBL" id="PNIN01000024">
    <property type="protein sequence ID" value="PMP72323.1"/>
    <property type="molecule type" value="Genomic_DNA"/>
</dbReference>
<evidence type="ECO:0000256" key="1">
    <source>
        <dbReference type="ARBA" id="ARBA00005952"/>
    </source>
</evidence>
<dbReference type="GO" id="GO:0031564">
    <property type="term" value="P:transcription antitermination"/>
    <property type="evidence" value="ECO:0007669"/>
    <property type="project" value="UniProtKB-KW"/>
</dbReference>
<keyword evidence="4" id="KW-0805">Transcription regulation</keyword>
<protein>
    <submittedName>
        <fullName evidence="7">N utilization substance protein B</fullName>
    </submittedName>
</protein>
<evidence type="ECO:0000256" key="4">
    <source>
        <dbReference type="ARBA" id="ARBA00023015"/>
    </source>
</evidence>
<dbReference type="InterPro" id="IPR006027">
    <property type="entry name" value="NusB_RsmB_TIM44"/>
</dbReference>
<comment type="caution">
    <text evidence="7">The sequence shown here is derived from an EMBL/GenBank/DDBJ whole genome shotgun (WGS) entry which is preliminary data.</text>
</comment>
<dbReference type="PANTHER" id="PTHR11078:SF3">
    <property type="entry name" value="ANTITERMINATION NUSB DOMAIN-CONTAINING PROTEIN"/>
    <property type="match status" value="1"/>
</dbReference>
<reference evidence="7 8" key="1">
    <citation type="submission" date="2018-01" db="EMBL/GenBank/DDBJ databases">
        <title>Metagenomic assembled genomes from two thermal pools in the Uzon Caldera, Kamchatka, Russia.</title>
        <authorList>
            <person name="Wilkins L."/>
            <person name="Ettinger C."/>
        </authorList>
    </citation>
    <scope>NUCLEOTIDE SEQUENCE [LARGE SCALE GENOMIC DNA]</scope>
    <source>
        <strain evidence="7">ZAV-05</strain>
    </source>
</reference>
<feature type="domain" description="NusB/RsmB/TIM44" evidence="6">
    <location>
        <begin position="8"/>
        <end position="130"/>
    </location>
</feature>